<reference evidence="6" key="1">
    <citation type="submission" date="2023-02" db="EMBL/GenBank/DDBJ databases">
        <title>Gut commensal Christensenella minuta modulates host metabolism via a new class of secondary bile acids.</title>
        <authorList>
            <person name="Liu C."/>
        </authorList>
    </citation>
    <scope>NUCLEOTIDE SEQUENCE</scope>
    <source>
        <strain evidence="6">CA70</strain>
    </source>
</reference>
<name>A0AAU8AAK7_9FIRM</name>
<evidence type="ECO:0000313" key="6">
    <source>
        <dbReference type="EMBL" id="XCC63080.1"/>
    </source>
</evidence>
<proteinExistence type="predicted"/>
<dbReference type="PANTHER" id="PTHR43359">
    <property type="entry name" value="FORMATE HYDROGENLYASE SUBUNIT 4"/>
    <property type="match status" value="1"/>
</dbReference>
<comment type="subcellular location">
    <subcellularLocation>
        <location evidence="1">Membrane</location>
        <topology evidence="1">Multi-pass membrane protein</topology>
    </subcellularLocation>
</comment>
<dbReference type="PANTHER" id="PTHR43359:SF1">
    <property type="entry name" value="FORMATE HYDROGENLYASE SUBUNIT 4-RELATED"/>
    <property type="match status" value="1"/>
</dbReference>
<evidence type="ECO:0000256" key="3">
    <source>
        <dbReference type="ARBA" id="ARBA00022989"/>
    </source>
</evidence>
<organism evidence="6">
    <name type="scientific">Christensenella massiliensis</name>
    <dbReference type="NCBI Taxonomy" id="1805714"/>
    <lineage>
        <taxon>Bacteria</taxon>
        <taxon>Bacillati</taxon>
        <taxon>Bacillota</taxon>
        <taxon>Clostridia</taxon>
        <taxon>Christensenellales</taxon>
        <taxon>Christensenellaceae</taxon>
        <taxon>Christensenella</taxon>
    </lineage>
</organism>
<dbReference type="EMBL" id="CP117826">
    <property type="protein sequence ID" value="XCC63080.1"/>
    <property type="molecule type" value="Genomic_DNA"/>
</dbReference>
<evidence type="ECO:0000256" key="1">
    <source>
        <dbReference type="ARBA" id="ARBA00004141"/>
    </source>
</evidence>
<evidence type="ECO:0000256" key="2">
    <source>
        <dbReference type="ARBA" id="ARBA00022692"/>
    </source>
</evidence>
<feature type="transmembrane region" description="Helical" evidence="5">
    <location>
        <begin position="65"/>
        <end position="83"/>
    </location>
</feature>
<dbReference type="Pfam" id="PF00146">
    <property type="entry name" value="NADHdh"/>
    <property type="match status" value="1"/>
</dbReference>
<feature type="transmembrane region" description="Helical" evidence="5">
    <location>
        <begin position="218"/>
        <end position="249"/>
    </location>
</feature>
<keyword evidence="4 5" id="KW-0472">Membrane</keyword>
<evidence type="ECO:0000256" key="5">
    <source>
        <dbReference type="SAM" id="Phobius"/>
    </source>
</evidence>
<dbReference type="InterPro" id="IPR001694">
    <property type="entry name" value="NADH_UbQ_OxRdtase_su1/FPO"/>
</dbReference>
<feature type="transmembrane region" description="Helical" evidence="5">
    <location>
        <begin position="89"/>
        <end position="109"/>
    </location>
</feature>
<sequence>MNWSVISMLLFIVLAPFAGGLLQGVDRKITARMQGRQGPPLLQPFYDLHKLFSKQSVVVNHLQDFLVCGFLVFIVFTGALFFWGGDLLLVFFALTLAEIFFIMSSCSANSPYSSMGAQRELMQAMAYEPMVLMVAIGFYMVTGSFGVSDIIGNSTPAIVWLPGIFAGFLYILTIKFRKSPFDLSTSHHAHQEMVRGLTTEISGNILGLVELSHWYENIFLLGVVALFLLDANWWSVPVAIAVCFGAYFLEILIDNVFPRVKWQSMLKSAWLVTLVAGVTNFMVLVLVK</sequence>
<evidence type="ECO:0000256" key="4">
    <source>
        <dbReference type="ARBA" id="ARBA00023136"/>
    </source>
</evidence>
<accession>A0AAU8AAK7</accession>
<dbReference type="AlphaFoldDB" id="A0AAU8AAK7"/>
<gene>
    <name evidence="6" type="ORF">PUP29_03970</name>
</gene>
<keyword evidence="3 5" id="KW-1133">Transmembrane helix</keyword>
<keyword evidence="2 5" id="KW-0812">Transmembrane</keyword>
<dbReference type="RefSeq" id="WP_079547114.1">
    <property type="nucleotide sequence ID" value="NZ_CP117826.1"/>
</dbReference>
<feature type="transmembrane region" description="Helical" evidence="5">
    <location>
        <begin position="130"/>
        <end position="151"/>
    </location>
</feature>
<feature type="transmembrane region" description="Helical" evidence="5">
    <location>
        <begin position="269"/>
        <end position="287"/>
    </location>
</feature>
<feature type="transmembrane region" description="Helical" evidence="5">
    <location>
        <begin position="157"/>
        <end position="174"/>
    </location>
</feature>
<dbReference type="GO" id="GO:0005886">
    <property type="term" value="C:plasma membrane"/>
    <property type="evidence" value="ECO:0007669"/>
    <property type="project" value="TreeGrafter"/>
</dbReference>
<dbReference type="InterPro" id="IPR052561">
    <property type="entry name" value="ComplexI_Subunit1"/>
</dbReference>
<protein>
    <submittedName>
        <fullName evidence="6">NADH-quinone oxidoreductase subunit H</fullName>
    </submittedName>
</protein>
<feature type="transmembrane region" description="Helical" evidence="5">
    <location>
        <begin position="6"/>
        <end position="25"/>
    </location>
</feature>